<sequence>MVLFTAAIVLLAACKKNLDTKTLNEWDPEDVWRIPELAEGVLMDVYNSLPTRPDNFDGNFLDAATDNGVTNRYTNVYKAGMGGITAQDNPLANWGDCYAQLQTINLFLEKGLTDQLLYDRVSTEADARIKARLKGEALFLRAWYSFSLLQRNGGKTASGAALGYPIIDHFLSDSEGRDMETYERASYQQCVTQIMADCDSAIRLLPFVYSGTDVVTGTTQTGRASGGAALVLKSRVALYGASPAYQDDAVVLLNDMGNFTVVDAQRYNTQWVMAALVADTALRTSGFGSFTGIKATDLADAATTTPAEFVWRKFFNSNDMESRHFPPYYRGSGQTAPSQNLVEAFPAKNGFPVTDSRSGYDPANPDPSLVARDNRMNLNVYYQGRTFGAAGGKIDVVYGGKDSRSFHAAASRSGYYLAKFLSNKDNMLNPVQTLTAIHYYPLLRKAEVFLNYAEAANEAWGPHTKGPGCQYTAYEVIRSIRNLSGGITSTTYLDEMAASKESFRTLIQNERRLELAFENHRFFDLRRWLLPLNESIKALEVTRQEDGTLVYRVQELEARNLNDIRYYYLPLPQNELLKSKKLVNNLGW</sequence>
<protein>
    <submittedName>
        <fullName evidence="8">RagB/SusD family nutrient uptake outer membrane protein</fullName>
    </submittedName>
</protein>
<keyword evidence="3" id="KW-0732">Signal</keyword>
<dbReference type="SUPFAM" id="SSF48452">
    <property type="entry name" value="TPR-like"/>
    <property type="match status" value="1"/>
</dbReference>
<keyword evidence="5" id="KW-0998">Cell outer membrane</keyword>
<dbReference type="InterPro" id="IPR033985">
    <property type="entry name" value="SusD-like_N"/>
</dbReference>
<dbReference type="GO" id="GO:0009279">
    <property type="term" value="C:cell outer membrane"/>
    <property type="evidence" value="ECO:0007669"/>
    <property type="project" value="UniProtKB-SubCell"/>
</dbReference>
<dbReference type="InterPro" id="IPR012944">
    <property type="entry name" value="SusD_RagB_dom"/>
</dbReference>
<name>A0AAJ5WXF1_9BACT</name>
<accession>A0AAJ5WXF1</accession>
<proteinExistence type="inferred from homology"/>
<evidence type="ECO:0000256" key="4">
    <source>
        <dbReference type="ARBA" id="ARBA00023136"/>
    </source>
</evidence>
<gene>
    <name evidence="8" type="ORF">P0Y53_12495</name>
</gene>
<evidence type="ECO:0000313" key="9">
    <source>
        <dbReference type="Proteomes" id="UP001220610"/>
    </source>
</evidence>
<evidence type="ECO:0000256" key="2">
    <source>
        <dbReference type="ARBA" id="ARBA00006275"/>
    </source>
</evidence>
<comment type="subcellular location">
    <subcellularLocation>
        <location evidence="1">Cell outer membrane</location>
    </subcellularLocation>
</comment>
<evidence type="ECO:0000313" key="8">
    <source>
        <dbReference type="EMBL" id="WEK38318.1"/>
    </source>
</evidence>
<dbReference type="Gene3D" id="1.25.40.390">
    <property type="match status" value="1"/>
</dbReference>
<dbReference type="EMBL" id="CP119311">
    <property type="protein sequence ID" value="WEK38318.1"/>
    <property type="molecule type" value="Genomic_DNA"/>
</dbReference>
<evidence type="ECO:0000256" key="3">
    <source>
        <dbReference type="ARBA" id="ARBA00022729"/>
    </source>
</evidence>
<evidence type="ECO:0000259" key="6">
    <source>
        <dbReference type="Pfam" id="PF07980"/>
    </source>
</evidence>
<keyword evidence="4" id="KW-0472">Membrane</keyword>
<dbReference type="AlphaFoldDB" id="A0AAJ5WXF1"/>
<feature type="domain" description="RagB/SusD" evidence="6">
    <location>
        <begin position="325"/>
        <end position="588"/>
    </location>
</feature>
<reference evidence="8" key="1">
    <citation type="submission" date="2023-03" db="EMBL/GenBank/DDBJ databases">
        <title>Andean soil-derived lignocellulolytic bacterial consortium as a source of novel taxa and putative plastic-active enzymes.</title>
        <authorList>
            <person name="Diaz-Garcia L."/>
            <person name="Chuvochina M."/>
            <person name="Feuerriegel G."/>
            <person name="Bunk B."/>
            <person name="Sproer C."/>
            <person name="Streit W.R."/>
            <person name="Rodriguez L.M."/>
            <person name="Overmann J."/>
            <person name="Jimenez D.J."/>
        </authorList>
    </citation>
    <scope>NUCLEOTIDE SEQUENCE</scope>
    <source>
        <strain evidence="8">MAG 7</strain>
    </source>
</reference>
<dbReference type="Proteomes" id="UP001220610">
    <property type="component" value="Chromosome"/>
</dbReference>
<dbReference type="InterPro" id="IPR011990">
    <property type="entry name" value="TPR-like_helical_dom_sf"/>
</dbReference>
<evidence type="ECO:0000256" key="1">
    <source>
        <dbReference type="ARBA" id="ARBA00004442"/>
    </source>
</evidence>
<feature type="domain" description="SusD-like N-terminal" evidence="7">
    <location>
        <begin position="58"/>
        <end position="220"/>
    </location>
</feature>
<dbReference type="Pfam" id="PF07980">
    <property type="entry name" value="SusD_RagB"/>
    <property type="match status" value="1"/>
</dbReference>
<evidence type="ECO:0000256" key="5">
    <source>
        <dbReference type="ARBA" id="ARBA00023237"/>
    </source>
</evidence>
<organism evidence="8 9">
    <name type="scientific">Candidatus Pseudobacter hemicellulosilyticus</name>
    <dbReference type="NCBI Taxonomy" id="3121375"/>
    <lineage>
        <taxon>Bacteria</taxon>
        <taxon>Pseudomonadati</taxon>
        <taxon>Bacteroidota</taxon>
        <taxon>Chitinophagia</taxon>
        <taxon>Chitinophagales</taxon>
        <taxon>Chitinophagaceae</taxon>
        <taxon>Pseudobacter</taxon>
    </lineage>
</organism>
<comment type="similarity">
    <text evidence="2">Belongs to the SusD family.</text>
</comment>
<dbReference type="Pfam" id="PF14322">
    <property type="entry name" value="SusD-like_3"/>
    <property type="match status" value="1"/>
</dbReference>
<evidence type="ECO:0000259" key="7">
    <source>
        <dbReference type="Pfam" id="PF14322"/>
    </source>
</evidence>